<gene>
    <name evidence="1" type="ORF">A142_01160</name>
</gene>
<name>A0A1E5FLU6_VIBSP</name>
<dbReference type="AlphaFoldDB" id="A0A1E5FLU6"/>
<organism evidence="1 2">
    <name type="scientific">Vibrio splendidus 12E03</name>
    <dbReference type="NCBI Taxonomy" id="1191305"/>
    <lineage>
        <taxon>Bacteria</taxon>
        <taxon>Pseudomonadati</taxon>
        <taxon>Pseudomonadota</taxon>
        <taxon>Gammaproteobacteria</taxon>
        <taxon>Vibrionales</taxon>
        <taxon>Vibrionaceae</taxon>
        <taxon>Vibrio</taxon>
    </lineage>
</organism>
<sequence length="87" mass="9947">MNNKMKTRLFKTGPMMNQDTKVGLWFLLLWGLGLVAGVQIGMNHKEIMNVLNGRPSFFISVSCPDEGLRTIQCEEYSALMKKHEESR</sequence>
<comment type="caution">
    <text evidence="1">The sequence shown here is derived from an EMBL/GenBank/DDBJ whole genome shotgun (WGS) entry which is preliminary data.</text>
</comment>
<accession>A0A1E5FLU6</accession>
<dbReference type="Proteomes" id="UP000094802">
    <property type="component" value="Unassembled WGS sequence"/>
</dbReference>
<reference evidence="1 2" key="1">
    <citation type="journal article" date="2012" name="Science">
        <title>Ecological populations of bacteria act as socially cohesive units of antibiotic production and resistance.</title>
        <authorList>
            <person name="Cordero O.X."/>
            <person name="Wildschutte H."/>
            <person name="Kirkup B."/>
            <person name="Proehl S."/>
            <person name="Ngo L."/>
            <person name="Hussain F."/>
            <person name="Le Roux F."/>
            <person name="Mincer T."/>
            <person name="Polz M.F."/>
        </authorList>
    </citation>
    <scope>NUCLEOTIDE SEQUENCE [LARGE SCALE GENOMIC DNA]</scope>
    <source>
        <strain evidence="1 2">12E03</strain>
    </source>
</reference>
<protein>
    <submittedName>
        <fullName evidence="1">Uncharacterized protein</fullName>
    </submittedName>
</protein>
<evidence type="ECO:0000313" key="1">
    <source>
        <dbReference type="EMBL" id="OEF91116.1"/>
    </source>
</evidence>
<proteinExistence type="predicted"/>
<dbReference type="RefSeq" id="WP_019825447.1">
    <property type="nucleotide sequence ID" value="NZ_AJZD02000240.1"/>
</dbReference>
<dbReference type="EMBL" id="AJZD02000240">
    <property type="protein sequence ID" value="OEF91116.1"/>
    <property type="molecule type" value="Genomic_DNA"/>
</dbReference>
<evidence type="ECO:0000313" key="2">
    <source>
        <dbReference type="Proteomes" id="UP000094802"/>
    </source>
</evidence>